<dbReference type="HOGENOM" id="CLU_027775_1_0_1"/>
<evidence type="ECO:0000256" key="1">
    <source>
        <dbReference type="SAM" id="MobiDB-lite"/>
    </source>
</evidence>
<organism evidence="2 3">
    <name type="scientific">Setaria italica</name>
    <name type="common">Foxtail millet</name>
    <name type="synonym">Panicum italicum</name>
    <dbReference type="NCBI Taxonomy" id="4555"/>
    <lineage>
        <taxon>Eukaryota</taxon>
        <taxon>Viridiplantae</taxon>
        <taxon>Streptophyta</taxon>
        <taxon>Embryophyta</taxon>
        <taxon>Tracheophyta</taxon>
        <taxon>Spermatophyta</taxon>
        <taxon>Magnoliopsida</taxon>
        <taxon>Liliopsida</taxon>
        <taxon>Poales</taxon>
        <taxon>Poaceae</taxon>
        <taxon>PACMAD clade</taxon>
        <taxon>Panicoideae</taxon>
        <taxon>Panicodae</taxon>
        <taxon>Paniceae</taxon>
        <taxon>Cenchrinae</taxon>
        <taxon>Setaria</taxon>
    </lineage>
</organism>
<feature type="region of interest" description="Disordered" evidence="1">
    <location>
        <begin position="1"/>
        <end position="83"/>
    </location>
</feature>
<protein>
    <submittedName>
        <fullName evidence="2">Uncharacterized protein</fullName>
    </submittedName>
</protein>
<feature type="compositionally biased region" description="Basic and acidic residues" evidence="1">
    <location>
        <begin position="1"/>
        <end position="10"/>
    </location>
</feature>
<name>K3YZC1_SETIT</name>
<dbReference type="Gramene" id="KQL30790">
    <property type="protein sequence ID" value="KQL30790"/>
    <property type="gene ID" value="SETIT_019629mg"/>
</dbReference>
<feature type="compositionally biased region" description="Low complexity" evidence="1">
    <location>
        <begin position="14"/>
        <end position="24"/>
    </location>
</feature>
<dbReference type="PANTHER" id="PTHR33018">
    <property type="entry name" value="OS10G0338966 PROTEIN-RELATED"/>
    <property type="match status" value="1"/>
</dbReference>
<dbReference type="EMBL" id="AGNK02000468">
    <property type="status" value="NOT_ANNOTATED_CDS"/>
    <property type="molecule type" value="Genomic_DNA"/>
</dbReference>
<dbReference type="Proteomes" id="UP000004995">
    <property type="component" value="Unassembled WGS sequence"/>
</dbReference>
<evidence type="ECO:0000313" key="2">
    <source>
        <dbReference type="EnsemblPlants" id="KQL30790"/>
    </source>
</evidence>
<reference evidence="2" key="2">
    <citation type="submission" date="2018-08" db="UniProtKB">
        <authorList>
            <consortium name="EnsemblPlants"/>
        </authorList>
    </citation>
    <scope>IDENTIFICATION</scope>
    <source>
        <strain evidence="2">Yugu1</strain>
    </source>
</reference>
<evidence type="ECO:0000313" key="3">
    <source>
        <dbReference type="Proteomes" id="UP000004995"/>
    </source>
</evidence>
<feature type="compositionally biased region" description="Low complexity" evidence="1">
    <location>
        <begin position="56"/>
        <end position="72"/>
    </location>
</feature>
<keyword evidence="3" id="KW-1185">Reference proteome</keyword>
<accession>K3YZC1</accession>
<dbReference type="AlphaFoldDB" id="K3YZC1"/>
<sequence length="458" mass="51681">MGATESVKEDSDSDSSFGSYSTPPEYEPSPPRTCSRLDDLDPEYDPTADHQEGDVAASAPQPSATTPSSSAPKKQCGKRARNQIPEKGTLIIEMLGSKGKPILPEGIAARFRNICDAIVRDKLQTWTTASNGKNVPTTTKDVLWATLKEKFTFLEGQEDSARKFAEDLHGRCFRNWRSILNTEYVKKDKNAWDDFSRIPPQMWKEFVQQKNTPEAKALTEENTRKAMKAVENPRRLGAGEYMAKIAKWRREEEERRIDGLADLFEGLDECSRNWMLARISLAELQKNGVFKPEREGGQLTAAIGTVEHFGRVRVMSSTLPWGKAFQNNRQNTPGDDPKSPRPPSPPPQRTPSPPPQLPAVPRMVRTYENKDPSTQVDKFLNVLKIKASSSGEKSVACDPSRFSLALGITKIVIDLEDLFRLYRHQHLDTQLIQTWCLMQWKEEELTNSRYLVAYLDPA</sequence>
<feature type="compositionally biased region" description="Pro residues" evidence="1">
    <location>
        <begin position="340"/>
        <end position="358"/>
    </location>
</feature>
<feature type="region of interest" description="Disordered" evidence="1">
    <location>
        <begin position="320"/>
        <end position="360"/>
    </location>
</feature>
<dbReference type="FunCoup" id="K3YZC1">
    <property type="interactions" value="7"/>
</dbReference>
<dbReference type="EnsemblPlants" id="KQL30790">
    <property type="protein sequence ID" value="KQL30790"/>
    <property type="gene ID" value="SETIT_019629mg"/>
</dbReference>
<feature type="compositionally biased region" description="Polar residues" evidence="1">
    <location>
        <begin position="320"/>
        <end position="331"/>
    </location>
</feature>
<dbReference type="PANTHER" id="PTHR33018:SF19">
    <property type="entry name" value="OS12G0558775 PROTEIN"/>
    <property type="match status" value="1"/>
</dbReference>
<proteinExistence type="predicted"/>
<reference evidence="3" key="1">
    <citation type="journal article" date="2012" name="Nat. Biotechnol.">
        <title>Reference genome sequence of the model plant Setaria.</title>
        <authorList>
            <person name="Bennetzen J.L."/>
            <person name="Schmutz J."/>
            <person name="Wang H."/>
            <person name="Percifield R."/>
            <person name="Hawkins J."/>
            <person name="Pontaroli A.C."/>
            <person name="Estep M."/>
            <person name="Feng L."/>
            <person name="Vaughn J.N."/>
            <person name="Grimwood J."/>
            <person name="Jenkins J."/>
            <person name="Barry K."/>
            <person name="Lindquist E."/>
            <person name="Hellsten U."/>
            <person name="Deshpande S."/>
            <person name="Wang X."/>
            <person name="Wu X."/>
            <person name="Mitros T."/>
            <person name="Triplett J."/>
            <person name="Yang X."/>
            <person name="Ye C.Y."/>
            <person name="Mauro-Herrera M."/>
            <person name="Wang L."/>
            <person name="Li P."/>
            <person name="Sharma M."/>
            <person name="Sharma R."/>
            <person name="Ronald P.C."/>
            <person name="Panaud O."/>
            <person name="Kellogg E.A."/>
            <person name="Brutnell T.P."/>
            <person name="Doust A.N."/>
            <person name="Tuskan G.A."/>
            <person name="Rokhsar D."/>
            <person name="Devos K.M."/>
        </authorList>
    </citation>
    <scope>NUCLEOTIDE SEQUENCE [LARGE SCALE GENOMIC DNA]</scope>
    <source>
        <strain evidence="3">cv. Yugu1</strain>
    </source>
</reference>
<dbReference type="InParanoid" id="K3YZC1"/>
<dbReference type="eggNOG" id="ENOG502S8TI">
    <property type="taxonomic scope" value="Eukaryota"/>
</dbReference>